<gene>
    <name evidence="1" type="ORF">E5288_WYG015565</name>
</gene>
<dbReference type="Proteomes" id="UP000322234">
    <property type="component" value="Unassembled WGS sequence"/>
</dbReference>
<dbReference type="EMBL" id="VBQZ03000070">
    <property type="protein sequence ID" value="MXQ91333.1"/>
    <property type="molecule type" value="Genomic_DNA"/>
</dbReference>
<proteinExistence type="predicted"/>
<comment type="caution">
    <text evidence="1">The sequence shown here is derived from an EMBL/GenBank/DDBJ whole genome shotgun (WGS) entry which is preliminary data.</text>
</comment>
<name>A0A6B0RVP7_9CETA</name>
<evidence type="ECO:0000313" key="2">
    <source>
        <dbReference type="Proteomes" id="UP000322234"/>
    </source>
</evidence>
<evidence type="ECO:0000313" key="1">
    <source>
        <dbReference type="EMBL" id="MXQ91333.1"/>
    </source>
</evidence>
<organism evidence="1 2">
    <name type="scientific">Bos mutus</name>
    <name type="common">wild yak</name>
    <dbReference type="NCBI Taxonomy" id="72004"/>
    <lineage>
        <taxon>Eukaryota</taxon>
        <taxon>Metazoa</taxon>
        <taxon>Chordata</taxon>
        <taxon>Craniata</taxon>
        <taxon>Vertebrata</taxon>
        <taxon>Euteleostomi</taxon>
        <taxon>Mammalia</taxon>
        <taxon>Eutheria</taxon>
        <taxon>Laurasiatheria</taxon>
        <taxon>Artiodactyla</taxon>
        <taxon>Ruminantia</taxon>
        <taxon>Pecora</taxon>
        <taxon>Bovidae</taxon>
        <taxon>Bovinae</taxon>
        <taxon>Bos</taxon>
    </lineage>
</organism>
<accession>A0A6B0RVP7</accession>
<reference evidence="1" key="1">
    <citation type="submission" date="2019-10" db="EMBL/GenBank/DDBJ databases">
        <title>The sequence and de novo assembly of the wild yak genome.</title>
        <authorList>
            <person name="Liu Y."/>
        </authorList>
    </citation>
    <scope>NUCLEOTIDE SEQUENCE [LARGE SCALE GENOMIC DNA]</scope>
    <source>
        <strain evidence="1">WY2019</strain>
    </source>
</reference>
<keyword evidence="2" id="KW-1185">Reference proteome</keyword>
<protein>
    <submittedName>
        <fullName evidence="1">Uncharacterized protein</fullName>
    </submittedName>
</protein>
<dbReference type="AlphaFoldDB" id="A0A6B0RVP7"/>
<sequence>MRCTASGQLQGILGAWGGLYWGQRMGDLKGHGILQCPARYLQVFRQRFSHAEEDSHSFPLSAKRFHLSMEILKSRELD</sequence>